<evidence type="ECO:0000313" key="1">
    <source>
        <dbReference type="EMBL" id="OGM09156.1"/>
    </source>
</evidence>
<evidence type="ECO:0008006" key="3">
    <source>
        <dbReference type="Google" id="ProtNLM"/>
    </source>
</evidence>
<protein>
    <recommendedName>
        <fullName evidence="3">Peptidase S9 prolyl oligopeptidase catalytic domain-containing protein</fullName>
    </recommendedName>
</protein>
<sequence>MSIFDWISSRCFGGSSPEISPAEPLVDPDPFNGTVDGNDINAWVYVPSGRIKNANRGAIAVHGGWIAGLVSTYAPYVNMGWTTVYPNFEGEPDIYNQDPNRDAIELRDVAILMKQRFPNLQSIDLVGVSLGCYRSLRAFALYPQLFRRVVGMIGPINMHDPKRPYDWDAWTADGRHGDLVDDAKAFFDKAPDPMQLANEGRYTGLEKQIILIYGEKDKLCTPVTHFYPFIRRVKCLGTIIEGAAHNVHRTVEGQKIAAAFLRK</sequence>
<dbReference type="SUPFAM" id="SSF53474">
    <property type="entry name" value="alpha/beta-Hydrolases"/>
    <property type="match status" value="1"/>
</dbReference>
<proteinExistence type="predicted"/>
<accession>A0A1F7X265</accession>
<dbReference type="Gene3D" id="3.40.50.1820">
    <property type="entry name" value="alpha/beta hydrolase"/>
    <property type="match status" value="1"/>
</dbReference>
<name>A0A1F7X265_9BACT</name>
<dbReference type="Proteomes" id="UP000176939">
    <property type="component" value="Unassembled WGS sequence"/>
</dbReference>
<dbReference type="InterPro" id="IPR029058">
    <property type="entry name" value="AB_hydrolase_fold"/>
</dbReference>
<gene>
    <name evidence="1" type="ORF">A2Z67_04415</name>
</gene>
<dbReference type="AlphaFoldDB" id="A0A1F7X265"/>
<dbReference type="EMBL" id="MGFQ01000024">
    <property type="protein sequence ID" value="OGM09156.1"/>
    <property type="molecule type" value="Genomic_DNA"/>
</dbReference>
<evidence type="ECO:0000313" key="2">
    <source>
        <dbReference type="Proteomes" id="UP000176939"/>
    </source>
</evidence>
<organism evidence="1 2">
    <name type="scientific">Candidatus Woesebacteria bacterium RBG_13_36_22</name>
    <dbReference type="NCBI Taxonomy" id="1802478"/>
    <lineage>
        <taxon>Bacteria</taxon>
        <taxon>Candidatus Woeseibacteriota</taxon>
    </lineage>
</organism>
<comment type="caution">
    <text evidence="1">The sequence shown here is derived from an EMBL/GenBank/DDBJ whole genome shotgun (WGS) entry which is preliminary data.</text>
</comment>
<reference evidence="1 2" key="1">
    <citation type="journal article" date="2016" name="Nat. Commun.">
        <title>Thousands of microbial genomes shed light on interconnected biogeochemical processes in an aquifer system.</title>
        <authorList>
            <person name="Anantharaman K."/>
            <person name="Brown C.T."/>
            <person name="Hug L.A."/>
            <person name="Sharon I."/>
            <person name="Castelle C.J."/>
            <person name="Probst A.J."/>
            <person name="Thomas B.C."/>
            <person name="Singh A."/>
            <person name="Wilkins M.J."/>
            <person name="Karaoz U."/>
            <person name="Brodie E.L."/>
            <person name="Williams K.H."/>
            <person name="Hubbard S.S."/>
            <person name="Banfield J.F."/>
        </authorList>
    </citation>
    <scope>NUCLEOTIDE SEQUENCE [LARGE SCALE GENOMIC DNA]</scope>
</reference>